<name>A0ABS7T1A9_9FIRM</name>
<dbReference type="Proteomes" id="UP000734271">
    <property type="component" value="Unassembled WGS sequence"/>
</dbReference>
<gene>
    <name evidence="2" type="ORF">K8P03_09790</name>
</gene>
<evidence type="ECO:0000313" key="3">
    <source>
        <dbReference type="Proteomes" id="UP000734271"/>
    </source>
</evidence>
<organism evidence="2 3">
    <name type="scientific">Anaerococcus murdochii</name>
    <dbReference type="NCBI Taxonomy" id="411577"/>
    <lineage>
        <taxon>Bacteria</taxon>
        <taxon>Bacillati</taxon>
        <taxon>Bacillota</taxon>
        <taxon>Tissierellia</taxon>
        <taxon>Tissierellales</taxon>
        <taxon>Peptoniphilaceae</taxon>
        <taxon>Anaerococcus</taxon>
    </lineage>
</organism>
<keyword evidence="1" id="KW-1133">Transmembrane helix</keyword>
<evidence type="ECO:0000313" key="2">
    <source>
        <dbReference type="EMBL" id="MBZ2387575.1"/>
    </source>
</evidence>
<keyword evidence="1" id="KW-0812">Transmembrane</keyword>
<keyword evidence="3" id="KW-1185">Reference proteome</keyword>
<feature type="transmembrane region" description="Helical" evidence="1">
    <location>
        <begin position="12"/>
        <end position="36"/>
    </location>
</feature>
<feature type="transmembrane region" description="Helical" evidence="1">
    <location>
        <begin position="83"/>
        <end position="100"/>
    </location>
</feature>
<evidence type="ECO:0000256" key="1">
    <source>
        <dbReference type="SAM" id="Phobius"/>
    </source>
</evidence>
<dbReference type="RefSeq" id="WP_223420505.1">
    <property type="nucleotide sequence ID" value="NZ_JAIPME010000002.1"/>
</dbReference>
<comment type="caution">
    <text evidence="2">The sequence shown here is derived from an EMBL/GenBank/DDBJ whole genome shotgun (WGS) entry which is preliminary data.</text>
</comment>
<protein>
    <submittedName>
        <fullName evidence="2">Uncharacterized protein</fullName>
    </submittedName>
</protein>
<feature type="transmembrane region" description="Helical" evidence="1">
    <location>
        <begin position="48"/>
        <end position="71"/>
    </location>
</feature>
<accession>A0ABS7T1A9</accession>
<proteinExistence type="predicted"/>
<keyword evidence="1" id="KW-0472">Membrane</keyword>
<sequence length="192" mass="22539">MNRRKYLEIRRIVLIIIFIIILIILGVIGIISFYLILKNADGYYREGLIGLICDAILRVFISLIICTTLFATYFFRERDRASIIWWICLVFSILGIYLLLKAPILDLEYLDNPKSIKLDYVSFEGDYNNEYSVKYHLIGYTKNGEIKIFDINGETYDREKEKWGPYDNVLADIKYLPHTEVLIKLETEKGES</sequence>
<reference evidence="2 3" key="1">
    <citation type="submission" date="2021-08" db="EMBL/GenBank/DDBJ databases">
        <title>FDA dAtabase for Regulatory Grade micrObial Sequences (FDA-ARGOS): Supporting development and validation of Infectious Disease Dx tests.</title>
        <authorList>
            <person name="Sproer C."/>
            <person name="Gronow S."/>
            <person name="Severitt S."/>
            <person name="Schroder I."/>
            <person name="Tallon L."/>
            <person name="Sadzewicz L."/>
            <person name="Zhao X."/>
            <person name="Boylan J."/>
            <person name="Ott S."/>
            <person name="Bowen H."/>
            <person name="Vavikolanu K."/>
            <person name="Hazen T."/>
            <person name="Aluvathingal J."/>
            <person name="Nadendla S."/>
            <person name="Lowell S."/>
            <person name="Myers T."/>
            <person name="Yan Y."/>
            <person name="Sichtig H."/>
        </authorList>
    </citation>
    <scope>NUCLEOTIDE SEQUENCE [LARGE SCALE GENOMIC DNA]</scope>
    <source>
        <strain evidence="2 3">FDAARGOS_1460</strain>
    </source>
</reference>
<dbReference type="EMBL" id="JAIPME010000002">
    <property type="protein sequence ID" value="MBZ2387575.1"/>
    <property type="molecule type" value="Genomic_DNA"/>
</dbReference>